<accession>A0A238HAA0</accession>
<organism evidence="1 2">
    <name type="scientific">Burkholderia singularis</name>
    <dbReference type="NCBI Taxonomy" id="1503053"/>
    <lineage>
        <taxon>Bacteria</taxon>
        <taxon>Pseudomonadati</taxon>
        <taxon>Pseudomonadota</taxon>
        <taxon>Betaproteobacteria</taxon>
        <taxon>Burkholderiales</taxon>
        <taxon>Burkholderiaceae</taxon>
        <taxon>Burkholderia</taxon>
        <taxon>pseudomallei group</taxon>
    </lineage>
</organism>
<dbReference type="EMBL" id="FXAN01000098">
    <property type="protein sequence ID" value="SMG02411.1"/>
    <property type="molecule type" value="Genomic_DNA"/>
</dbReference>
<gene>
    <name evidence="1" type="ORF">BSIN_5057</name>
</gene>
<evidence type="ECO:0000313" key="2">
    <source>
        <dbReference type="Proteomes" id="UP000198460"/>
    </source>
</evidence>
<sequence>MRFQQHASPVFKLASGQAANLSGTARCVKNGLTEPDR</sequence>
<protein>
    <submittedName>
        <fullName evidence="1">Uncharacterized protein</fullName>
    </submittedName>
</protein>
<dbReference type="AlphaFoldDB" id="A0A238HAA0"/>
<name>A0A238HAA0_9BURK</name>
<evidence type="ECO:0000313" key="1">
    <source>
        <dbReference type="EMBL" id="SMG02411.1"/>
    </source>
</evidence>
<proteinExistence type="predicted"/>
<dbReference type="Proteomes" id="UP000198460">
    <property type="component" value="Unassembled WGS sequence"/>
</dbReference>
<reference evidence="1 2" key="1">
    <citation type="submission" date="2017-04" db="EMBL/GenBank/DDBJ databases">
        <authorList>
            <person name="Afonso C.L."/>
            <person name="Miller P.J."/>
            <person name="Scott M.A."/>
            <person name="Spackman E."/>
            <person name="Goraichik I."/>
            <person name="Dimitrov K.M."/>
            <person name="Suarez D.L."/>
            <person name="Swayne D.E."/>
        </authorList>
    </citation>
    <scope>NUCLEOTIDE SEQUENCE [LARGE SCALE GENOMIC DNA]</scope>
    <source>
        <strain evidence="1">LMG 28154</strain>
    </source>
</reference>